<protein>
    <recommendedName>
        <fullName evidence="4">DUF669 domain-containing protein</fullName>
    </recommendedName>
</protein>
<evidence type="ECO:0000313" key="2">
    <source>
        <dbReference type="EMBL" id="QDT62425.1"/>
    </source>
</evidence>
<dbReference type="InterPro" id="IPR007731">
    <property type="entry name" value="DUF669"/>
</dbReference>
<evidence type="ECO:0000313" key="3">
    <source>
        <dbReference type="Proteomes" id="UP000315003"/>
    </source>
</evidence>
<dbReference type="RefSeq" id="WP_145277187.1">
    <property type="nucleotide sequence ID" value="NZ_CP036272.1"/>
</dbReference>
<dbReference type="AlphaFoldDB" id="A0A517T217"/>
<keyword evidence="3" id="KW-1185">Reference proteome</keyword>
<reference evidence="2 3" key="1">
    <citation type="submission" date="2019-02" db="EMBL/GenBank/DDBJ databases">
        <title>Deep-cultivation of Planctomycetes and their phenomic and genomic characterization uncovers novel biology.</title>
        <authorList>
            <person name="Wiegand S."/>
            <person name="Jogler M."/>
            <person name="Boedeker C."/>
            <person name="Pinto D."/>
            <person name="Vollmers J."/>
            <person name="Rivas-Marin E."/>
            <person name="Kohn T."/>
            <person name="Peeters S.H."/>
            <person name="Heuer A."/>
            <person name="Rast P."/>
            <person name="Oberbeckmann S."/>
            <person name="Bunk B."/>
            <person name="Jeske O."/>
            <person name="Meyerdierks A."/>
            <person name="Storesund J.E."/>
            <person name="Kallscheuer N."/>
            <person name="Luecker S."/>
            <person name="Lage O.M."/>
            <person name="Pohl T."/>
            <person name="Merkel B.J."/>
            <person name="Hornburger P."/>
            <person name="Mueller R.-W."/>
            <person name="Bruemmer F."/>
            <person name="Labrenz M."/>
            <person name="Spormann A.M."/>
            <person name="Op den Camp H."/>
            <person name="Overmann J."/>
            <person name="Amann R."/>
            <person name="Jetten M.S.M."/>
            <person name="Mascher T."/>
            <person name="Medema M.H."/>
            <person name="Devos D.P."/>
            <person name="Kaster A.-K."/>
            <person name="Ovreas L."/>
            <person name="Rohde M."/>
            <person name="Galperin M.Y."/>
            <person name="Jogler C."/>
        </authorList>
    </citation>
    <scope>NUCLEOTIDE SEQUENCE [LARGE SCALE GENOMIC DNA]</scope>
    <source>
        <strain evidence="2 3">SV_7m_r</strain>
    </source>
</reference>
<dbReference type="OrthoDB" id="5220at2"/>
<evidence type="ECO:0008006" key="4">
    <source>
        <dbReference type="Google" id="ProtNLM"/>
    </source>
</evidence>
<sequence length="160" mass="17295">MANLQGFDANEVEPANDLEPIPVGKYVAVITDSEMKPTKSGAGSYLQLTFQIIEGEHSGRLLWVRLNLDNPNGTAVEIARRELSAICRAVGVLAPTDSTDLHNLPCVIHVRLKRRSDTGELQNEVKGYSKRDPGSGSLETASPVVFGPQSAASTDAPWKR</sequence>
<name>A0A517T217_9BACT</name>
<gene>
    <name evidence="2" type="ORF">SV7mr_49730</name>
</gene>
<dbReference type="Pfam" id="PF05037">
    <property type="entry name" value="DUF669"/>
    <property type="match status" value="1"/>
</dbReference>
<dbReference type="Proteomes" id="UP000315003">
    <property type="component" value="Chromosome"/>
</dbReference>
<organism evidence="2 3">
    <name type="scientific">Stieleria bergensis</name>
    <dbReference type="NCBI Taxonomy" id="2528025"/>
    <lineage>
        <taxon>Bacteria</taxon>
        <taxon>Pseudomonadati</taxon>
        <taxon>Planctomycetota</taxon>
        <taxon>Planctomycetia</taxon>
        <taxon>Pirellulales</taxon>
        <taxon>Pirellulaceae</taxon>
        <taxon>Stieleria</taxon>
    </lineage>
</organism>
<accession>A0A517T217</accession>
<evidence type="ECO:0000256" key="1">
    <source>
        <dbReference type="SAM" id="MobiDB-lite"/>
    </source>
</evidence>
<proteinExistence type="predicted"/>
<dbReference type="EMBL" id="CP036272">
    <property type="protein sequence ID" value="QDT62425.1"/>
    <property type="molecule type" value="Genomic_DNA"/>
</dbReference>
<feature type="region of interest" description="Disordered" evidence="1">
    <location>
        <begin position="119"/>
        <end position="160"/>
    </location>
</feature>